<dbReference type="Proteomes" id="UP000805841">
    <property type="component" value="Unassembled WGS sequence"/>
</dbReference>
<protein>
    <submittedName>
        <fullName evidence="1">Uncharacterized protein</fullName>
    </submittedName>
</protein>
<proteinExistence type="predicted"/>
<name>A0ABR7Z119_9PSED</name>
<gene>
    <name evidence="1" type="ORF">HAQ05_10345</name>
</gene>
<accession>A0ABR7Z119</accession>
<evidence type="ECO:0000313" key="2">
    <source>
        <dbReference type="Proteomes" id="UP000805841"/>
    </source>
</evidence>
<dbReference type="RefSeq" id="WP_190420092.1">
    <property type="nucleotide sequence ID" value="NZ_JAAOCA010000011.1"/>
</dbReference>
<dbReference type="EMBL" id="JAAOCA010000011">
    <property type="protein sequence ID" value="MBD1599102.1"/>
    <property type="molecule type" value="Genomic_DNA"/>
</dbReference>
<organism evidence="1 2">
    <name type="scientific">Pseudomonas typographi</name>
    <dbReference type="NCBI Taxonomy" id="2715964"/>
    <lineage>
        <taxon>Bacteria</taxon>
        <taxon>Pseudomonadati</taxon>
        <taxon>Pseudomonadota</taxon>
        <taxon>Gammaproteobacteria</taxon>
        <taxon>Pseudomonadales</taxon>
        <taxon>Pseudomonadaceae</taxon>
        <taxon>Pseudomonas</taxon>
    </lineage>
</organism>
<keyword evidence="2" id="KW-1185">Reference proteome</keyword>
<reference evidence="1 2" key="1">
    <citation type="journal article" date="2020" name="Insects">
        <title>Bacteria Belonging to Pseudomonas typographi sp. nov. from the Bark Beetle Ips typographus Have Genomic Potential to Aid in the Host Ecology.</title>
        <authorList>
            <person name="Peral-Aranega E."/>
            <person name="Saati-Santamaria Z."/>
            <person name="Kolarik M."/>
            <person name="Rivas R."/>
            <person name="Garcia-Fraile P."/>
        </authorList>
    </citation>
    <scope>NUCLEOTIDE SEQUENCE [LARGE SCALE GENOMIC DNA]</scope>
    <source>
        <strain evidence="1 2">CA3A</strain>
    </source>
</reference>
<sequence>MVIHYSTNGQHSACGHSGATLSSSGNTAEVSCKRCQRSLGKPVPATAAVKRATPSLAELRKPKPVAAPAQASATAPGFSVAAAWRQRLGEMNSHCRLPRSKVRQRFV</sequence>
<evidence type="ECO:0000313" key="1">
    <source>
        <dbReference type="EMBL" id="MBD1599102.1"/>
    </source>
</evidence>
<comment type="caution">
    <text evidence="1">The sequence shown here is derived from an EMBL/GenBank/DDBJ whole genome shotgun (WGS) entry which is preliminary data.</text>
</comment>